<dbReference type="GO" id="GO:0006412">
    <property type="term" value="P:translation"/>
    <property type="evidence" value="ECO:0007669"/>
    <property type="project" value="InterPro"/>
</dbReference>
<keyword evidence="4" id="KW-0687">Ribonucleoprotein</keyword>
<proteinExistence type="inferred from homology"/>
<dbReference type="GO" id="GO:0005840">
    <property type="term" value="C:ribosome"/>
    <property type="evidence" value="ECO:0007669"/>
    <property type="project" value="UniProtKB-KW"/>
</dbReference>
<evidence type="ECO:0000256" key="5">
    <source>
        <dbReference type="ARBA" id="ARBA00035379"/>
    </source>
</evidence>
<dbReference type="RefSeq" id="YP_009502059.1">
    <property type="nucleotide sequence ID" value="NC_038144.1"/>
</dbReference>
<keyword evidence="3" id="KW-0689">Ribosomal protein</keyword>
<geneLocation type="plastid" evidence="6"/>
<dbReference type="AlphaFoldDB" id="A0A2Z2KYR1"/>
<evidence type="ECO:0000256" key="1">
    <source>
        <dbReference type="ARBA" id="ARBA00008561"/>
    </source>
</evidence>
<dbReference type="PANTHER" id="PTHR35108">
    <property type="entry name" value="30S RIBOSOMAL PROTEIN 3, CHLOROPLASTIC"/>
    <property type="match status" value="1"/>
</dbReference>
<reference evidence="6" key="1">
    <citation type="submission" date="2016-11" db="EMBL/GenBank/DDBJ databases">
        <title>Complete organellar and ribosomal genomic analysis of the lectotype specimen of the reef forming species Porolithon onkodes (Heydrich) Foslie.</title>
        <authorList>
            <person name="Hughey J.R."/>
            <person name="Gabrielson P.W."/>
        </authorList>
    </citation>
    <scope>NUCLEOTIDE SEQUENCE</scope>
</reference>
<dbReference type="EMBL" id="KY212106">
    <property type="protein sequence ID" value="ASB29661.1"/>
    <property type="molecule type" value="Genomic_DNA"/>
</dbReference>
<evidence type="ECO:0000256" key="2">
    <source>
        <dbReference type="ARBA" id="ARBA00011458"/>
    </source>
</evidence>
<dbReference type="InterPro" id="IPR038447">
    <property type="entry name" value="PSRP-3/Ycf65_sf"/>
</dbReference>
<comment type="subunit">
    <text evidence="2">Part of the 30S ribosomal subunit.</text>
</comment>
<protein>
    <recommendedName>
        <fullName evidence="5">30S ribosomal protein 3, chloroplastic</fullName>
    </recommendedName>
</protein>
<name>A0A2Z2KYR1_9FLOR</name>
<dbReference type="Pfam" id="PF04839">
    <property type="entry name" value="PSRP-3_Ycf65"/>
    <property type="match status" value="1"/>
</dbReference>
<keyword evidence="6" id="KW-0934">Plastid</keyword>
<gene>
    <name evidence="6" type="primary">ycf65</name>
</gene>
<accession>A0A2Z2KYR1</accession>
<dbReference type="GO" id="GO:0003735">
    <property type="term" value="F:structural constituent of ribosome"/>
    <property type="evidence" value="ECO:0007669"/>
    <property type="project" value="InterPro"/>
</dbReference>
<dbReference type="Gene3D" id="3.30.390.140">
    <property type="match status" value="1"/>
</dbReference>
<evidence type="ECO:0000256" key="4">
    <source>
        <dbReference type="ARBA" id="ARBA00023274"/>
    </source>
</evidence>
<sequence>MKKFTLKIIWGKHDIGIAIDHIVKRGYSPLSSYFFWPYNDAWTQIRKELESKPWISEEDKIDLLNQTTLVINYWQENKQNISIDQVTRLFPELIFCGDY</sequence>
<dbReference type="GeneID" id="37507568"/>
<dbReference type="InterPro" id="IPR006924">
    <property type="entry name" value="Ribosomal_cS23-like"/>
</dbReference>
<evidence type="ECO:0000313" key="6">
    <source>
        <dbReference type="EMBL" id="ASB29661.1"/>
    </source>
</evidence>
<evidence type="ECO:0000256" key="3">
    <source>
        <dbReference type="ARBA" id="ARBA00022980"/>
    </source>
</evidence>
<dbReference type="PANTHER" id="PTHR35108:SF1">
    <property type="entry name" value="OS04G0461100 PROTEIN"/>
    <property type="match status" value="1"/>
</dbReference>
<dbReference type="GO" id="GO:1990904">
    <property type="term" value="C:ribonucleoprotein complex"/>
    <property type="evidence" value="ECO:0007669"/>
    <property type="project" value="UniProtKB-KW"/>
</dbReference>
<organism evidence="6">
    <name type="scientific">Porolithon onkodes</name>
    <dbReference type="NCBI Taxonomy" id="231751"/>
    <lineage>
        <taxon>Eukaryota</taxon>
        <taxon>Rhodophyta</taxon>
        <taxon>Florideophyceae</taxon>
        <taxon>Corallinophycidae</taxon>
        <taxon>Corallinales</taxon>
        <taxon>Porolithaceae</taxon>
        <taxon>Porolithon</taxon>
    </lineage>
</organism>
<comment type="similarity">
    <text evidence="1">Belongs to the chloroplast-specific ribosomal protein cS23 family.</text>
</comment>